<dbReference type="EMBL" id="JADWDJ010000014">
    <property type="protein sequence ID" value="KAG5270377.1"/>
    <property type="molecule type" value="Genomic_DNA"/>
</dbReference>
<evidence type="ECO:0000256" key="1">
    <source>
        <dbReference type="SAM" id="MobiDB-lite"/>
    </source>
</evidence>
<protein>
    <submittedName>
        <fullName evidence="2">Uncharacterized protein</fullName>
    </submittedName>
</protein>
<proteinExistence type="predicted"/>
<organism evidence="2 3">
    <name type="scientific">Alosa alosa</name>
    <name type="common">allis shad</name>
    <dbReference type="NCBI Taxonomy" id="278164"/>
    <lineage>
        <taxon>Eukaryota</taxon>
        <taxon>Metazoa</taxon>
        <taxon>Chordata</taxon>
        <taxon>Craniata</taxon>
        <taxon>Vertebrata</taxon>
        <taxon>Euteleostomi</taxon>
        <taxon>Actinopterygii</taxon>
        <taxon>Neopterygii</taxon>
        <taxon>Teleostei</taxon>
        <taxon>Clupei</taxon>
        <taxon>Clupeiformes</taxon>
        <taxon>Clupeoidei</taxon>
        <taxon>Clupeidae</taxon>
        <taxon>Alosa</taxon>
    </lineage>
</organism>
<accession>A0AAV6G8E1</accession>
<name>A0AAV6G8E1_9TELE</name>
<sequence>MGNFGRPGSQMQMASLGLGVGWPGLEEVSLGGREVGPGLLCLRRLRDLHWLRLRGCPLSEMQVLRGCRILRGLKRLEFCEVDFQVHQRQPDREAGEWGGGAAEGEEEEEDRGPDREPDVEGRDGGEGEEGEGHEHVAEPGGPYDETDPVPTIRRALAKLLPQCTLVFTGCKVTMH</sequence>
<evidence type="ECO:0000313" key="3">
    <source>
        <dbReference type="Proteomes" id="UP000823561"/>
    </source>
</evidence>
<feature type="region of interest" description="Disordered" evidence="1">
    <location>
        <begin position="88"/>
        <end position="148"/>
    </location>
</feature>
<evidence type="ECO:0000313" key="2">
    <source>
        <dbReference type="EMBL" id="KAG5270377.1"/>
    </source>
</evidence>
<dbReference type="AlphaFoldDB" id="A0AAV6G8E1"/>
<comment type="caution">
    <text evidence="2">The sequence shown here is derived from an EMBL/GenBank/DDBJ whole genome shotgun (WGS) entry which is preliminary data.</text>
</comment>
<keyword evidence="3" id="KW-1185">Reference proteome</keyword>
<gene>
    <name evidence="2" type="ORF">AALO_G00191940</name>
</gene>
<feature type="compositionally biased region" description="Basic and acidic residues" evidence="1">
    <location>
        <begin position="112"/>
        <end position="137"/>
    </location>
</feature>
<dbReference type="Proteomes" id="UP000823561">
    <property type="component" value="Chromosome 14"/>
</dbReference>
<reference evidence="2" key="1">
    <citation type="submission" date="2020-10" db="EMBL/GenBank/DDBJ databases">
        <title>Chromosome-scale genome assembly of the Allis shad, Alosa alosa.</title>
        <authorList>
            <person name="Margot Z."/>
            <person name="Christophe K."/>
            <person name="Cabau C."/>
            <person name="Louis A."/>
            <person name="Berthelot C."/>
            <person name="Parey E."/>
            <person name="Roest Crollius H."/>
            <person name="Montfort J."/>
            <person name="Robinson-Rechavi M."/>
            <person name="Bucao C."/>
            <person name="Bouchez O."/>
            <person name="Gislard M."/>
            <person name="Lluch J."/>
            <person name="Milhes M."/>
            <person name="Lampietro C."/>
            <person name="Lopez Roques C."/>
            <person name="Donnadieu C."/>
            <person name="Braasch I."/>
            <person name="Desvignes T."/>
            <person name="Postlethwait J."/>
            <person name="Bobe J."/>
            <person name="Guiguen Y."/>
        </authorList>
    </citation>
    <scope>NUCLEOTIDE SEQUENCE</scope>
    <source>
        <strain evidence="2">M-15738</strain>
        <tissue evidence="2">Blood</tissue>
    </source>
</reference>